<proteinExistence type="predicted"/>
<reference evidence="2" key="1">
    <citation type="submission" date="2019-12" db="EMBL/GenBank/DDBJ databases">
        <authorList>
            <person name="Cremers G."/>
        </authorList>
    </citation>
    <scope>NUCLEOTIDE SEQUENCE</scope>
    <source>
        <strain evidence="2">Mbul1</strain>
    </source>
</reference>
<protein>
    <recommendedName>
        <fullName evidence="3">DUF3618 domain-containing protein</fullName>
    </recommendedName>
</protein>
<evidence type="ECO:0000313" key="2">
    <source>
        <dbReference type="EMBL" id="CAA2099572.1"/>
    </source>
</evidence>
<gene>
    <name evidence="2" type="ORF">MBUL_00220</name>
</gene>
<accession>A0A679II76</accession>
<sequence length="129" mass="14179">MSESLNDLEKDIEASRARLDQTIDRIQDRLSVPSIVDDMLGNVRRTPLSGAYDGALDAIRRNPVPVLLIAAGIGWLLHRTGKDRQTLTKRSVIDPNGALPVTPVTAAKAYDPDQPTRQPVKELAEETQI</sequence>
<name>A0A679II76_9HYPH</name>
<dbReference type="EMBL" id="LR743504">
    <property type="protein sequence ID" value="CAA2099572.1"/>
    <property type="molecule type" value="Genomic_DNA"/>
</dbReference>
<evidence type="ECO:0000256" key="1">
    <source>
        <dbReference type="SAM" id="MobiDB-lite"/>
    </source>
</evidence>
<dbReference type="AlphaFoldDB" id="A0A679II76"/>
<dbReference type="Pfam" id="PF12277">
    <property type="entry name" value="DUF3618"/>
    <property type="match status" value="1"/>
</dbReference>
<evidence type="ECO:0008006" key="3">
    <source>
        <dbReference type="Google" id="ProtNLM"/>
    </source>
</evidence>
<organism evidence="2">
    <name type="scientific">Methylobacterium bullatum</name>
    <dbReference type="NCBI Taxonomy" id="570505"/>
    <lineage>
        <taxon>Bacteria</taxon>
        <taxon>Pseudomonadati</taxon>
        <taxon>Pseudomonadota</taxon>
        <taxon>Alphaproteobacteria</taxon>
        <taxon>Hyphomicrobiales</taxon>
        <taxon>Methylobacteriaceae</taxon>
        <taxon>Methylobacterium</taxon>
    </lineage>
</organism>
<feature type="region of interest" description="Disordered" evidence="1">
    <location>
        <begin position="103"/>
        <end position="129"/>
    </location>
</feature>
<dbReference type="InterPro" id="IPR022062">
    <property type="entry name" value="DUF3618"/>
</dbReference>
<feature type="compositionally biased region" description="Basic and acidic residues" evidence="1">
    <location>
        <begin position="119"/>
        <end position="129"/>
    </location>
</feature>